<dbReference type="SUPFAM" id="SSF56935">
    <property type="entry name" value="Porins"/>
    <property type="match status" value="1"/>
</dbReference>
<dbReference type="InterPro" id="IPR039426">
    <property type="entry name" value="TonB-dep_rcpt-like"/>
</dbReference>
<keyword evidence="9" id="KW-0406">Ion transport</keyword>
<evidence type="ECO:0000259" key="18">
    <source>
        <dbReference type="Pfam" id="PF00593"/>
    </source>
</evidence>
<keyword evidence="11 14" id="KW-0472">Membrane</keyword>
<dbReference type="Gene3D" id="2.170.130.10">
    <property type="entry name" value="TonB-dependent receptor, plug domain"/>
    <property type="match status" value="1"/>
</dbReference>
<keyword evidence="10 16" id="KW-0798">TonB box</keyword>
<dbReference type="InterPro" id="IPR010917">
    <property type="entry name" value="TonB_rcpt_CS"/>
</dbReference>
<dbReference type="GO" id="GO:0009279">
    <property type="term" value="C:cell outer membrane"/>
    <property type="evidence" value="ECO:0007669"/>
    <property type="project" value="UniProtKB-SubCell"/>
</dbReference>
<evidence type="ECO:0000256" key="8">
    <source>
        <dbReference type="ARBA" id="ARBA00023004"/>
    </source>
</evidence>
<dbReference type="GO" id="GO:0015344">
    <property type="term" value="F:siderophore uptake transmembrane transporter activity"/>
    <property type="evidence" value="ECO:0007669"/>
    <property type="project" value="TreeGrafter"/>
</dbReference>
<evidence type="ECO:0000313" key="20">
    <source>
        <dbReference type="EMBL" id="UYF72922.1"/>
    </source>
</evidence>
<evidence type="ECO:0000256" key="6">
    <source>
        <dbReference type="ARBA" id="ARBA00022692"/>
    </source>
</evidence>
<evidence type="ECO:0000256" key="10">
    <source>
        <dbReference type="ARBA" id="ARBA00023077"/>
    </source>
</evidence>
<dbReference type="CDD" id="cd01347">
    <property type="entry name" value="ligand_gated_channel"/>
    <property type="match status" value="1"/>
</dbReference>
<dbReference type="PANTHER" id="PTHR32552">
    <property type="entry name" value="FERRICHROME IRON RECEPTOR-RELATED"/>
    <property type="match status" value="1"/>
</dbReference>
<dbReference type="PANTHER" id="PTHR32552:SF82">
    <property type="entry name" value="FCUA PROTEIN"/>
    <property type="match status" value="1"/>
</dbReference>
<dbReference type="InterPro" id="IPR000531">
    <property type="entry name" value="Beta-barrel_TonB"/>
</dbReference>
<keyword evidence="8" id="KW-0408">Iron</keyword>
<evidence type="ECO:0000256" key="2">
    <source>
        <dbReference type="ARBA" id="ARBA00009810"/>
    </source>
</evidence>
<dbReference type="InterPro" id="IPR010105">
    <property type="entry name" value="TonB_sidphr_rcpt"/>
</dbReference>
<keyword evidence="6 14" id="KW-0812">Transmembrane</keyword>
<dbReference type="Proteomes" id="UP001164064">
    <property type="component" value="Chromosome"/>
</dbReference>
<keyword evidence="7 17" id="KW-0732">Signal</keyword>
<evidence type="ECO:0000313" key="21">
    <source>
        <dbReference type="Proteomes" id="UP001164064"/>
    </source>
</evidence>
<evidence type="ECO:0000256" key="13">
    <source>
        <dbReference type="ARBA" id="ARBA00023237"/>
    </source>
</evidence>
<keyword evidence="5" id="KW-0410">Iron transport</keyword>
<keyword evidence="12 20" id="KW-0675">Receptor</keyword>
<sequence length="728" mass="79762">MIKLKPLVLMMACASGYIITHADDQVSQQSESDGQPATALETIRVVASADASATGLMEAYAGGQVASGGRVGIFGNQKNLDTPFNLTSYTNQYIQERQAKSVGDVLQADSGVRLAKGFGNFQEAYFIRGFVLNSDDTAYNGLYGILPRQYIPTELFERVEVFKGASAFLNGATPGGSGVGGSINLLPKRAGNDPLNRVTVGTDFNGGYISNDISRRFGEDQQFGVRVNTAYHGGGTEIDKEKNSLGLASIALDYKNANLRLSGDVGYNNNRLESNRPSLRLGSAVNQLPSAKQYADIHGQSWTYSNEEDVFGSFRAEYDINDILTAYAAYGFRNTTEGGVYSSWILNNVTTGDASLSASTIPRKDQINTGEVGLRAKFDTGVVSHQVVLSGSAYSQDKKYSYGYRSNINTNLYSPTYTDSSAINLYLPSSNYEKYAKAGVTNLRSIALGDNLTILDDRLNIMLGARYQEIDQDIYSYGVYKYNNTKNKVTPALGLSYKLIPELSVYANYIEALVQGDGILNSQTGDYYLPSPFVSKQKELGFKYENGKIGGALDYFYTDREKAAVNSSGSQQFSQAKNIHQGIEFNAYGQLNEQVRILGGASWIKTEQKNTYQALYDGNDVIGVPKFQANLGADWQLPIPQNISLNGRVIYTGSSYANNSNTFKLKDWTRVDLGATYKMRMNQTPTAITFGVSNVFDKDYWASAAVNDYTYLSLGEPRTFKLSASFDF</sequence>
<comment type="subcellular location">
    <subcellularLocation>
        <location evidence="1 14">Cell outer membrane</location>
        <topology evidence="1 14">Multi-pass membrane protein</topology>
    </subcellularLocation>
</comment>
<feature type="domain" description="TonB-dependent receptor plug" evidence="19">
    <location>
        <begin position="79"/>
        <end position="176"/>
    </location>
</feature>
<comment type="similarity">
    <text evidence="2 14 16">Belongs to the TonB-dependent receptor family.</text>
</comment>
<feature type="chain" id="PRO_5041284924" evidence="17">
    <location>
        <begin position="23"/>
        <end position="728"/>
    </location>
</feature>
<dbReference type="PROSITE" id="PS01156">
    <property type="entry name" value="TONB_DEPENDENT_REC_2"/>
    <property type="match status" value="1"/>
</dbReference>
<name>A0AA46NLC4_9GAMM</name>
<dbReference type="AlphaFoldDB" id="A0AA46NLC4"/>
<evidence type="ECO:0000256" key="5">
    <source>
        <dbReference type="ARBA" id="ARBA00022496"/>
    </source>
</evidence>
<dbReference type="InterPro" id="IPR036942">
    <property type="entry name" value="Beta-barrel_TonB_sf"/>
</dbReference>
<feature type="short sequence motif" description="TonB C-terminal box" evidence="15">
    <location>
        <begin position="711"/>
        <end position="728"/>
    </location>
</feature>
<dbReference type="Gene3D" id="2.40.170.20">
    <property type="entry name" value="TonB-dependent receptor, beta-barrel domain"/>
    <property type="match status" value="1"/>
</dbReference>
<evidence type="ECO:0000256" key="9">
    <source>
        <dbReference type="ARBA" id="ARBA00023065"/>
    </source>
</evidence>
<evidence type="ECO:0000256" key="12">
    <source>
        <dbReference type="ARBA" id="ARBA00023170"/>
    </source>
</evidence>
<evidence type="ECO:0000256" key="4">
    <source>
        <dbReference type="ARBA" id="ARBA00022452"/>
    </source>
</evidence>
<keyword evidence="4 14" id="KW-1134">Transmembrane beta strand</keyword>
<keyword evidence="13 14" id="KW-0998">Cell outer membrane</keyword>
<proteinExistence type="inferred from homology"/>
<dbReference type="GO" id="GO:0015891">
    <property type="term" value="P:siderophore transport"/>
    <property type="evidence" value="ECO:0007669"/>
    <property type="project" value="InterPro"/>
</dbReference>
<accession>A0AA46NLC4</accession>
<gene>
    <name evidence="20" type="ORF">LSO60_06600</name>
</gene>
<dbReference type="InterPro" id="IPR012910">
    <property type="entry name" value="Plug_dom"/>
</dbReference>
<dbReference type="RefSeq" id="WP_263513165.1">
    <property type="nucleotide sequence ID" value="NZ_CP089051.1"/>
</dbReference>
<dbReference type="Pfam" id="PF00593">
    <property type="entry name" value="TonB_dep_Rec_b-barrel"/>
    <property type="match status" value="1"/>
</dbReference>
<evidence type="ECO:0000256" key="11">
    <source>
        <dbReference type="ARBA" id="ARBA00023136"/>
    </source>
</evidence>
<evidence type="ECO:0000256" key="3">
    <source>
        <dbReference type="ARBA" id="ARBA00022448"/>
    </source>
</evidence>
<evidence type="ECO:0000256" key="14">
    <source>
        <dbReference type="PROSITE-ProRule" id="PRU01360"/>
    </source>
</evidence>
<evidence type="ECO:0000256" key="7">
    <source>
        <dbReference type="ARBA" id="ARBA00022729"/>
    </source>
</evidence>
<dbReference type="GO" id="GO:0038023">
    <property type="term" value="F:signaling receptor activity"/>
    <property type="evidence" value="ECO:0007669"/>
    <property type="project" value="InterPro"/>
</dbReference>
<evidence type="ECO:0000256" key="17">
    <source>
        <dbReference type="SAM" id="SignalP"/>
    </source>
</evidence>
<dbReference type="NCBIfam" id="TIGR01783">
    <property type="entry name" value="TonB-siderophor"/>
    <property type="match status" value="1"/>
</dbReference>
<dbReference type="InterPro" id="IPR037066">
    <property type="entry name" value="Plug_dom_sf"/>
</dbReference>
<dbReference type="EMBL" id="CP089051">
    <property type="protein sequence ID" value="UYF72922.1"/>
    <property type="molecule type" value="Genomic_DNA"/>
</dbReference>
<dbReference type="PROSITE" id="PS52016">
    <property type="entry name" value="TONB_DEPENDENT_REC_3"/>
    <property type="match status" value="1"/>
</dbReference>
<evidence type="ECO:0000256" key="15">
    <source>
        <dbReference type="PROSITE-ProRule" id="PRU10144"/>
    </source>
</evidence>
<evidence type="ECO:0000256" key="16">
    <source>
        <dbReference type="RuleBase" id="RU003357"/>
    </source>
</evidence>
<feature type="signal peptide" evidence="17">
    <location>
        <begin position="1"/>
        <end position="22"/>
    </location>
</feature>
<organism evidence="20 21">
    <name type="scientific">Acinetobacter ursingii</name>
    <dbReference type="NCBI Taxonomy" id="108980"/>
    <lineage>
        <taxon>Bacteria</taxon>
        <taxon>Pseudomonadati</taxon>
        <taxon>Pseudomonadota</taxon>
        <taxon>Gammaproteobacteria</taxon>
        <taxon>Moraxellales</taxon>
        <taxon>Moraxellaceae</taxon>
        <taxon>Acinetobacter</taxon>
    </lineage>
</organism>
<evidence type="ECO:0000259" key="19">
    <source>
        <dbReference type="Pfam" id="PF07715"/>
    </source>
</evidence>
<evidence type="ECO:0000256" key="1">
    <source>
        <dbReference type="ARBA" id="ARBA00004571"/>
    </source>
</evidence>
<keyword evidence="3 14" id="KW-0813">Transport</keyword>
<dbReference type="Pfam" id="PF07715">
    <property type="entry name" value="Plug"/>
    <property type="match status" value="1"/>
</dbReference>
<protein>
    <submittedName>
        <fullName evidence="20">TonB-dependent receptor</fullName>
    </submittedName>
</protein>
<feature type="domain" description="TonB-dependent receptor-like beta-barrel" evidence="18">
    <location>
        <begin position="263"/>
        <end position="695"/>
    </location>
</feature>
<reference evidence="20" key="1">
    <citation type="journal article" date="2022" name="J Glob Antimicrob Resist">
        <title>Comparative analysis of IMP-4- and OXA-58-containing plasmids of three carbapenemase-producing Acinetobacter ursingii strains in the Netherlands.</title>
        <authorList>
            <person name="Hendrickx A.P.A."/>
            <person name="Schade R.P."/>
            <person name="Landman F."/>
            <person name="Bosch T."/>
            <person name="Schouls L.M."/>
            <person name="van Dijk K."/>
        </authorList>
    </citation>
    <scope>NUCLEOTIDE SEQUENCE</scope>
    <source>
        <strain evidence="20">RIVM_C010559</strain>
    </source>
</reference>